<sequence length="72" mass="8282">MSYIVCGFAERRSNCFACSTYIVRIQFFYSLLPAFQSCLNNYGILAKGGDQHSRGEEPHPREDLESRLEKQC</sequence>
<reference evidence="2 4" key="1">
    <citation type="journal article" date="2008" name="Science">
        <title>The Physcomitrella genome reveals evolutionary insights into the conquest of land by plants.</title>
        <authorList>
            <person name="Rensing S."/>
            <person name="Lang D."/>
            <person name="Zimmer A."/>
            <person name="Terry A."/>
            <person name="Salamov A."/>
            <person name="Shapiro H."/>
            <person name="Nishiyama T."/>
            <person name="Perroud P.-F."/>
            <person name="Lindquist E."/>
            <person name="Kamisugi Y."/>
            <person name="Tanahashi T."/>
            <person name="Sakakibara K."/>
            <person name="Fujita T."/>
            <person name="Oishi K."/>
            <person name="Shin-I T."/>
            <person name="Kuroki Y."/>
            <person name="Toyoda A."/>
            <person name="Suzuki Y."/>
            <person name="Hashimoto A."/>
            <person name="Yamaguchi K."/>
            <person name="Sugano A."/>
            <person name="Kohara Y."/>
            <person name="Fujiyama A."/>
            <person name="Anterola A."/>
            <person name="Aoki S."/>
            <person name="Ashton N."/>
            <person name="Barbazuk W.B."/>
            <person name="Barker E."/>
            <person name="Bennetzen J."/>
            <person name="Bezanilla M."/>
            <person name="Blankenship R."/>
            <person name="Cho S.H."/>
            <person name="Dutcher S."/>
            <person name="Estelle M."/>
            <person name="Fawcett J.A."/>
            <person name="Gundlach H."/>
            <person name="Hanada K."/>
            <person name="Heyl A."/>
            <person name="Hicks K.A."/>
            <person name="Hugh J."/>
            <person name="Lohr M."/>
            <person name="Mayer K."/>
            <person name="Melkozernov A."/>
            <person name="Murata T."/>
            <person name="Nelson D."/>
            <person name="Pils B."/>
            <person name="Prigge M."/>
            <person name="Reiss B."/>
            <person name="Renner T."/>
            <person name="Rombauts S."/>
            <person name="Rushton P."/>
            <person name="Sanderfoot A."/>
            <person name="Schween G."/>
            <person name="Shiu S.-H."/>
            <person name="Stueber K."/>
            <person name="Theodoulou F.L."/>
            <person name="Tu H."/>
            <person name="Van de Peer Y."/>
            <person name="Verrier P.J."/>
            <person name="Waters E."/>
            <person name="Wood A."/>
            <person name="Yang L."/>
            <person name="Cove D."/>
            <person name="Cuming A."/>
            <person name="Hasebe M."/>
            <person name="Lucas S."/>
            <person name="Mishler D.B."/>
            <person name="Reski R."/>
            <person name="Grigoriev I."/>
            <person name="Quatrano R.S."/>
            <person name="Boore J.L."/>
        </authorList>
    </citation>
    <scope>NUCLEOTIDE SEQUENCE [LARGE SCALE GENOMIC DNA]</scope>
    <source>
        <strain evidence="3 4">cv. Gransden 2004</strain>
    </source>
</reference>
<keyword evidence="4" id="KW-1185">Reference proteome</keyword>
<reference evidence="3" key="3">
    <citation type="submission" date="2020-12" db="UniProtKB">
        <authorList>
            <consortium name="EnsemblPlants"/>
        </authorList>
    </citation>
    <scope>IDENTIFICATION</scope>
</reference>
<evidence type="ECO:0000313" key="3">
    <source>
        <dbReference type="EnsemblPlants" id="PAC:32965608.CDS.1"/>
    </source>
</evidence>
<organism evidence="2">
    <name type="scientific">Physcomitrium patens</name>
    <name type="common">Spreading-leaved earth moss</name>
    <name type="synonym">Physcomitrella patens</name>
    <dbReference type="NCBI Taxonomy" id="3218"/>
    <lineage>
        <taxon>Eukaryota</taxon>
        <taxon>Viridiplantae</taxon>
        <taxon>Streptophyta</taxon>
        <taxon>Embryophyta</taxon>
        <taxon>Bryophyta</taxon>
        <taxon>Bryophytina</taxon>
        <taxon>Bryopsida</taxon>
        <taxon>Funariidae</taxon>
        <taxon>Funariales</taxon>
        <taxon>Funariaceae</taxon>
        <taxon>Physcomitrium</taxon>
    </lineage>
</organism>
<accession>A0A2K1K5P7</accession>
<evidence type="ECO:0000313" key="2">
    <source>
        <dbReference type="EMBL" id="PNR49099.1"/>
    </source>
</evidence>
<dbReference type="Proteomes" id="UP000006727">
    <property type="component" value="Chromosome 8"/>
</dbReference>
<reference evidence="2 4" key="2">
    <citation type="journal article" date="2018" name="Plant J.">
        <title>The Physcomitrella patens chromosome-scale assembly reveals moss genome structure and evolution.</title>
        <authorList>
            <person name="Lang D."/>
            <person name="Ullrich K.K."/>
            <person name="Murat F."/>
            <person name="Fuchs J."/>
            <person name="Jenkins J."/>
            <person name="Haas F.B."/>
            <person name="Piednoel M."/>
            <person name="Gundlach H."/>
            <person name="Van Bel M."/>
            <person name="Meyberg R."/>
            <person name="Vives C."/>
            <person name="Morata J."/>
            <person name="Symeonidi A."/>
            <person name="Hiss M."/>
            <person name="Muchero W."/>
            <person name="Kamisugi Y."/>
            <person name="Saleh O."/>
            <person name="Blanc G."/>
            <person name="Decker E.L."/>
            <person name="van Gessel N."/>
            <person name="Grimwood J."/>
            <person name="Hayes R.D."/>
            <person name="Graham S.W."/>
            <person name="Gunter L.E."/>
            <person name="McDaniel S.F."/>
            <person name="Hoernstein S.N.W."/>
            <person name="Larsson A."/>
            <person name="Li F.W."/>
            <person name="Perroud P.F."/>
            <person name="Phillips J."/>
            <person name="Ranjan P."/>
            <person name="Rokshar D.S."/>
            <person name="Rothfels C.J."/>
            <person name="Schneider L."/>
            <person name="Shu S."/>
            <person name="Stevenson D.W."/>
            <person name="Thummler F."/>
            <person name="Tillich M."/>
            <person name="Villarreal Aguilar J.C."/>
            <person name="Widiez T."/>
            <person name="Wong G.K."/>
            <person name="Wymore A."/>
            <person name="Zhang Y."/>
            <person name="Zimmer A.D."/>
            <person name="Quatrano R.S."/>
            <person name="Mayer K.F.X."/>
            <person name="Goodstein D."/>
            <person name="Casacuberta J.M."/>
            <person name="Vandepoele K."/>
            <person name="Reski R."/>
            <person name="Cuming A.C."/>
            <person name="Tuskan G.A."/>
            <person name="Maumus F."/>
            <person name="Salse J."/>
            <person name="Schmutz J."/>
            <person name="Rensing S.A."/>
        </authorList>
    </citation>
    <scope>NUCLEOTIDE SEQUENCE [LARGE SCALE GENOMIC DNA]</scope>
    <source>
        <strain evidence="3 4">cv. Gransden 2004</strain>
    </source>
</reference>
<evidence type="ECO:0000256" key="1">
    <source>
        <dbReference type="SAM" id="MobiDB-lite"/>
    </source>
</evidence>
<feature type="region of interest" description="Disordered" evidence="1">
    <location>
        <begin position="48"/>
        <end position="72"/>
    </location>
</feature>
<name>A0A2K1K5P7_PHYPA</name>
<dbReference type="AlphaFoldDB" id="A0A2K1K5P7"/>
<dbReference type="EnsemblPlants" id="Pp3c8_1280V3.1">
    <property type="protein sequence ID" value="PAC:32965608.CDS.1"/>
    <property type="gene ID" value="Pp3c8_1280"/>
</dbReference>
<dbReference type="Gramene" id="Pp3c8_1280V3.1">
    <property type="protein sequence ID" value="PAC:32965608.CDS.1"/>
    <property type="gene ID" value="Pp3c8_1280"/>
</dbReference>
<gene>
    <name evidence="2" type="ORF">PHYPA_010995</name>
</gene>
<protein>
    <submittedName>
        <fullName evidence="2 3">Uncharacterized protein</fullName>
    </submittedName>
</protein>
<proteinExistence type="predicted"/>
<dbReference type="EMBL" id="ABEU02000008">
    <property type="protein sequence ID" value="PNR49099.1"/>
    <property type="molecule type" value="Genomic_DNA"/>
</dbReference>
<evidence type="ECO:0000313" key="4">
    <source>
        <dbReference type="Proteomes" id="UP000006727"/>
    </source>
</evidence>
<feature type="compositionally biased region" description="Basic and acidic residues" evidence="1">
    <location>
        <begin position="49"/>
        <end position="72"/>
    </location>
</feature>